<proteinExistence type="predicted"/>
<dbReference type="AlphaFoldDB" id="A0A9N7TK05"/>
<dbReference type="EMBL" id="CADEAL010000108">
    <property type="protein sequence ID" value="CAB1414472.1"/>
    <property type="molecule type" value="Genomic_DNA"/>
</dbReference>
<protein>
    <submittedName>
        <fullName evidence="2">Uncharacterized protein</fullName>
    </submittedName>
</protein>
<comment type="caution">
    <text evidence="2">The sequence shown here is derived from an EMBL/GenBank/DDBJ whole genome shotgun (WGS) entry which is preliminary data.</text>
</comment>
<evidence type="ECO:0000256" key="1">
    <source>
        <dbReference type="SAM" id="Phobius"/>
    </source>
</evidence>
<gene>
    <name evidence="2" type="ORF">PLEPLA_LOCUS2181</name>
</gene>
<keyword evidence="1" id="KW-1133">Transmembrane helix</keyword>
<name>A0A9N7TK05_PLEPL</name>
<feature type="transmembrane region" description="Helical" evidence="1">
    <location>
        <begin position="67"/>
        <end position="90"/>
    </location>
</feature>
<evidence type="ECO:0000313" key="2">
    <source>
        <dbReference type="EMBL" id="CAB1414472.1"/>
    </source>
</evidence>
<evidence type="ECO:0000313" key="3">
    <source>
        <dbReference type="Proteomes" id="UP001153269"/>
    </source>
</evidence>
<reference evidence="2" key="1">
    <citation type="submission" date="2020-03" db="EMBL/GenBank/DDBJ databases">
        <authorList>
            <person name="Weist P."/>
        </authorList>
    </citation>
    <scope>NUCLEOTIDE SEQUENCE</scope>
</reference>
<keyword evidence="1" id="KW-0472">Membrane</keyword>
<accession>A0A9N7TK05</accession>
<dbReference type="Proteomes" id="UP001153269">
    <property type="component" value="Unassembled WGS sequence"/>
</dbReference>
<organism evidence="2 3">
    <name type="scientific">Pleuronectes platessa</name>
    <name type="common">European plaice</name>
    <dbReference type="NCBI Taxonomy" id="8262"/>
    <lineage>
        <taxon>Eukaryota</taxon>
        <taxon>Metazoa</taxon>
        <taxon>Chordata</taxon>
        <taxon>Craniata</taxon>
        <taxon>Vertebrata</taxon>
        <taxon>Euteleostomi</taxon>
        <taxon>Actinopterygii</taxon>
        <taxon>Neopterygii</taxon>
        <taxon>Teleostei</taxon>
        <taxon>Neoteleostei</taxon>
        <taxon>Acanthomorphata</taxon>
        <taxon>Carangaria</taxon>
        <taxon>Pleuronectiformes</taxon>
        <taxon>Pleuronectoidei</taxon>
        <taxon>Pleuronectidae</taxon>
        <taxon>Pleuronectes</taxon>
    </lineage>
</organism>
<sequence length="111" mass="12204">MKVSVCYRRTWSGLPRAVRSAHAMTPVFSPVARYKNVKAAHTSGIESYQTFYLHNWREDAAPRGSGAVMLLLLMVVVVVAVMVVMSSLFLCDVRGRSDSSGVQQPLCSLSL</sequence>
<keyword evidence="1" id="KW-0812">Transmembrane</keyword>
<keyword evidence="3" id="KW-1185">Reference proteome</keyword>